<dbReference type="InterPro" id="IPR010089">
    <property type="entry name" value="Flavoprotein_WrbA-like"/>
</dbReference>
<evidence type="ECO:0000313" key="10">
    <source>
        <dbReference type="Proteomes" id="UP001524383"/>
    </source>
</evidence>
<proteinExistence type="inferred from homology"/>
<comment type="similarity">
    <text evidence="6">Belongs to the SsuE family. Isf subfamily.</text>
</comment>
<accession>A0ABD4TF86</accession>
<dbReference type="PANTHER" id="PTHR30546">
    <property type="entry name" value="FLAVODOXIN-RELATED PROTEIN WRBA-RELATED"/>
    <property type="match status" value="1"/>
</dbReference>
<dbReference type="InterPro" id="IPR005025">
    <property type="entry name" value="FMN_Rdtase-like_dom"/>
</dbReference>
<dbReference type="FunFam" id="3.40.50.360:FF:000001">
    <property type="entry name" value="NAD(P)H dehydrogenase (Quinone) FQR1-like"/>
    <property type="match status" value="1"/>
</dbReference>
<comment type="cofactor">
    <cofactor evidence="7">
        <name>FMN</name>
        <dbReference type="ChEBI" id="CHEBI:58210"/>
    </cofactor>
    <text evidence="7">Binds 1 FMN per monomer.</text>
</comment>
<keyword evidence="7" id="KW-0547">Nucleotide-binding</keyword>
<dbReference type="Proteomes" id="UP001524383">
    <property type="component" value="Unassembled WGS sequence"/>
</dbReference>
<dbReference type="RefSeq" id="WP_255331567.1">
    <property type="nucleotide sequence ID" value="NZ_VOTZ01000002.1"/>
</dbReference>
<feature type="binding site" evidence="7">
    <location>
        <position position="102"/>
    </location>
    <ligand>
        <name>substrate</name>
    </ligand>
</feature>
<protein>
    <recommendedName>
        <fullName evidence="7">NAD(P)H dehydrogenase (quinone)</fullName>
        <ecNumber evidence="7">1.6.5.2</ecNumber>
    </recommendedName>
    <alternativeName>
        <fullName evidence="7">NAD(P)H:quinone oxidoreductase</fullName>
        <shortName evidence="7">NQO</shortName>
    </alternativeName>
</protein>
<dbReference type="PROSITE" id="PS50902">
    <property type="entry name" value="FLAVODOXIN_LIKE"/>
    <property type="match status" value="1"/>
</dbReference>
<dbReference type="EMBL" id="VOTZ01000002">
    <property type="protein sequence ID" value="MCQ1537658.1"/>
    <property type="molecule type" value="Genomic_DNA"/>
</dbReference>
<comment type="cofactor">
    <cofactor evidence="1">
        <name>[4Fe-4S] cluster</name>
        <dbReference type="ChEBI" id="CHEBI:49883"/>
    </cofactor>
</comment>
<gene>
    <name evidence="9" type="primary">wrbA</name>
    <name evidence="9" type="ORF">FTO68_01450</name>
</gene>
<evidence type="ECO:0000256" key="3">
    <source>
        <dbReference type="ARBA" id="ARBA00022630"/>
    </source>
</evidence>
<dbReference type="Pfam" id="PF03358">
    <property type="entry name" value="FMN_red"/>
    <property type="match status" value="1"/>
</dbReference>
<comment type="catalytic activity">
    <reaction evidence="7">
        <text>a quinone + NADPH + H(+) = a quinol + NADP(+)</text>
        <dbReference type="Rhea" id="RHEA:46164"/>
        <dbReference type="ChEBI" id="CHEBI:15378"/>
        <dbReference type="ChEBI" id="CHEBI:24646"/>
        <dbReference type="ChEBI" id="CHEBI:57783"/>
        <dbReference type="ChEBI" id="CHEBI:58349"/>
        <dbReference type="ChEBI" id="CHEBI:132124"/>
        <dbReference type="EC" id="1.6.5.2"/>
    </reaction>
</comment>
<dbReference type="Gene3D" id="3.40.50.360">
    <property type="match status" value="1"/>
</dbReference>
<keyword evidence="4 7" id="KW-0288">FMN</keyword>
<evidence type="ECO:0000256" key="7">
    <source>
        <dbReference type="HAMAP-Rule" id="MF_01017"/>
    </source>
</evidence>
<dbReference type="InterPro" id="IPR029039">
    <property type="entry name" value="Flavoprotein-like_sf"/>
</dbReference>
<reference evidence="9 10" key="1">
    <citation type="submission" date="2019-08" db="EMBL/GenBank/DDBJ databases">
        <authorList>
            <person name="Chen S.-C."/>
            <person name="Lai M.-C."/>
            <person name="You Y.-T."/>
        </authorList>
    </citation>
    <scope>NUCLEOTIDE SEQUENCE [LARGE SCALE GENOMIC DNA]</scope>
    <source>
        <strain evidence="9 10">P2F9704a</strain>
    </source>
</reference>
<dbReference type="GO" id="GO:0050660">
    <property type="term" value="F:flavin adenine dinucleotide binding"/>
    <property type="evidence" value="ECO:0007669"/>
    <property type="project" value="UniProtKB-UniRule"/>
</dbReference>
<dbReference type="InterPro" id="IPR037513">
    <property type="entry name" value="NQO"/>
</dbReference>
<evidence type="ECO:0000256" key="5">
    <source>
        <dbReference type="ARBA" id="ARBA00023002"/>
    </source>
</evidence>
<dbReference type="PANTHER" id="PTHR30546:SF23">
    <property type="entry name" value="FLAVOPROTEIN-LIKE PROTEIN YCP4-RELATED"/>
    <property type="match status" value="1"/>
</dbReference>
<comment type="caution">
    <text evidence="9">The sequence shown here is derived from an EMBL/GenBank/DDBJ whole genome shotgun (WGS) entry which is preliminary data.</text>
</comment>
<dbReference type="AlphaFoldDB" id="A0ABD4TF86"/>
<dbReference type="HAMAP" id="MF_01017">
    <property type="entry name" value="NQOR"/>
    <property type="match status" value="1"/>
</dbReference>
<feature type="domain" description="Flavodoxin-like" evidence="8">
    <location>
        <begin position="4"/>
        <end position="194"/>
    </location>
</feature>
<evidence type="ECO:0000256" key="4">
    <source>
        <dbReference type="ARBA" id="ARBA00022643"/>
    </source>
</evidence>
<dbReference type="SUPFAM" id="SSF52218">
    <property type="entry name" value="Flavoproteins"/>
    <property type="match status" value="1"/>
</dbReference>
<dbReference type="NCBIfam" id="TIGR01755">
    <property type="entry name" value="flav_wrbA"/>
    <property type="match status" value="1"/>
</dbReference>
<organism evidence="9 10">
    <name type="scientific">Methanocalculus taiwanensis</name>
    <dbReference type="NCBI Taxonomy" id="106207"/>
    <lineage>
        <taxon>Archaea</taxon>
        <taxon>Methanobacteriati</taxon>
        <taxon>Methanobacteriota</taxon>
        <taxon>Stenosarchaea group</taxon>
        <taxon>Methanomicrobia</taxon>
        <taxon>Methanomicrobiales</taxon>
        <taxon>Methanocalculaceae</taxon>
        <taxon>Methanocalculus</taxon>
    </lineage>
</organism>
<keyword evidence="7" id="KW-0520">NAD</keyword>
<comment type="catalytic activity">
    <reaction evidence="7">
        <text>a quinone + NADH + H(+) = a quinol + NAD(+)</text>
        <dbReference type="Rhea" id="RHEA:46160"/>
        <dbReference type="ChEBI" id="CHEBI:15378"/>
        <dbReference type="ChEBI" id="CHEBI:24646"/>
        <dbReference type="ChEBI" id="CHEBI:57540"/>
        <dbReference type="ChEBI" id="CHEBI:57945"/>
        <dbReference type="ChEBI" id="CHEBI:132124"/>
        <dbReference type="EC" id="1.6.5.2"/>
    </reaction>
</comment>
<keyword evidence="5 7" id="KW-0560">Oxidoreductase</keyword>
<sequence length="214" mass="23227">MTTVLIVYYSLFGHVHRMAEAIAEGVRLGGGEPILRRVPETLPEEVIEKMGASDFLEEFSKIPLCTREDLTDADAIIFGTPTRFGNMCGQMRQFLDATGGLWQRNVLLGKVGSAFTSSGTQHGGQESTLLSTHITLLHHGMVIAGLPYGFSGQTRNDELTGCSPYGASTIAGGANERWPSENERAGACWQGKYVAILARRLSEDYGAMREELGV</sequence>
<keyword evidence="7" id="KW-0521">NADP</keyword>
<name>A0ABD4TF86_9EURY</name>
<feature type="binding site" evidence="7">
    <location>
        <begin position="82"/>
        <end position="84"/>
    </location>
    <ligand>
        <name>FMN</name>
        <dbReference type="ChEBI" id="CHEBI:58210"/>
    </ligand>
</feature>
<evidence type="ECO:0000256" key="1">
    <source>
        <dbReference type="ARBA" id="ARBA00001966"/>
    </source>
</evidence>
<dbReference type="EC" id="1.6.5.2" evidence="7"/>
<evidence type="ECO:0000256" key="6">
    <source>
        <dbReference type="ARBA" id="ARBA00038292"/>
    </source>
</evidence>
<dbReference type="GO" id="GO:0003955">
    <property type="term" value="F:NAD(P)H dehydrogenase (quinone) activity"/>
    <property type="evidence" value="ECO:0007669"/>
    <property type="project" value="UniProtKB-UniRule"/>
</dbReference>
<comment type="caution">
    <text evidence="7">Lacks conserved residue(s) required for the propagation of feature annotation.</text>
</comment>
<comment type="similarity">
    <text evidence="2 7">Belongs to the WrbA family.</text>
</comment>
<dbReference type="InterPro" id="IPR008254">
    <property type="entry name" value="Flavodoxin/NO_synth"/>
</dbReference>
<keyword evidence="10" id="KW-1185">Reference proteome</keyword>
<keyword evidence="3 7" id="KW-0285">Flavoprotein</keyword>
<dbReference type="NCBIfam" id="NF002999">
    <property type="entry name" value="PRK03767.1"/>
    <property type="match status" value="1"/>
</dbReference>
<evidence type="ECO:0000256" key="2">
    <source>
        <dbReference type="ARBA" id="ARBA00006961"/>
    </source>
</evidence>
<dbReference type="GO" id="GO:0050661">
    <property type="term" value="F:NADP binding"/>
    <property type="evidence" value="ECO:0007669"/>
    <property type="project" value="UniProtKB-UniRule"/>
</dbReference>
<evidence type="ECO:0000313" key="9">
    <source>
        <dbReference type="EMBL" id="MCQ1537658.1"/>
    </source>
</evidence>
<dbReference type="GO" id="GO:0051287">
    <property type="term" value="F:NAD binding"/>
    <property type="evidence" value="ECO:0007669"/>
    <property type="project" value="UniProtKB-UniRule"/>
</dbReference>
<feature type="binding site" evidence="7">
    <location>
        <position position="138"/>
    </location>
    <ligand>
        <name>FMN</name>
        <dbReference type="ChEBI" id="CHEBI:58210"/>
    </ligand>
</feature>
<evidence type="ECO:0000259" key="8">
    <source>
        <dbReference type="PROSITE" id="PS50902"/>
    </source>
</evidence>